<dbReference type="Proteomes" id="UP000808146">
    <property type="component" value="Unassembled WGS sequence"/>
</dbReference>
<evidence type="ECO:0000313" key="1">
    <source>
        <dbReference type="EMBL" id="MBK8891606.1"/>
    </source>
</evidence>
<protein>
    <submittedName>
        <fullName evidence="1">GNAT family N-acetyltransferase</fullName>
    </submittedName>
</protein>
<proteinExistence type="predicted"/>
<name>A0A9D7QIP3_9RHOO</name>
<reference evidence="2" key="1">
    <citation type="journal article" date="2021" name="Nat. Commun.">
        <title>Connecting structure to function with the recovery of over 1000 high-quality metagenome-assembled genomes from activated sludge using long-read sequencing.</title>
        <authorList>
            <person name="Singleton C.M."/>
            <person name="Petriglieri F."/>
            <person name="Kristensen J.M."/>
            <person name="Kirkegaard R.H."/>
            <person name="Michaelsen T.Y."/>
            <person name="Andersen M.H."/>
            <person name="Kondrotaite Z."/>
            <person name="Karst S.M."/>
            <person name="Dueholm M.S."/>
            <person name="Nielsen P.H."/>
            <person name="Albertsen M."/>
        </authorList>
    </citation>
    <scope>NUCLEOTIDE SEQUENCE [LARGE SCALE GENOMIC DNA]</scope>
</reference>
<evidence type="ECO:0000313" key="2">
    <source>
        <dbReference type="Proteomes" id="UP000808146"/>
    </source>
</evidence>
<comment type="caution">
    <text evidence="1">The sequence shown here is derived from an EMBL/GenBank/DDBJ whole genome shotgun (WGS) entry which is preliminary data.</text>
</comment>
<accession>A0A9D7QIP3</accession>
<gene>
    <name evidence="1" type="ORF">IPN75_15130</name>
</gene>
<organism evidence="1 2">
    <name type="scientific">Candidatus Dechloromonas phosphorivorans</name>
    <dbReference type="NCBI Taxonomy" id="2899244"/>
    <lineage>
        <taxon>Bacteria</taxon>
        <taxon>Pseudomonadati</taxon>
        <taxon>Pseudomonadota</taxon>
        <taxon>Betaproteobacteria</taxon>
        <taxon>Rhodocyclales</taxon>
        <taxon>Azonexaceae</taxon>
        <taxon>Dechloromonas</taxon>
    </lineage>
</organism>
<sequence length="232" mass="26196">MFKSLKSAISSLGLSNGVLYLLGRAMQAVSGGRWFLVRYYLVAQPVPNPFVPVCRPSENDRVVEIDRQNPIVKTFPRPSAVIQNRFEKGLVCLAATSKQTFSGFLWFARGAYDEDEVHCRFVLANPDTMVWDFDVYVEPQFRLGRTFARLWDAANEQFSSSGIQWSISRISAFNQQSLQSHERLGIRRLNSLTFVCLGGLQIGFMSCSPYLNICTKDINRPVVVIDSLDPLT</sequence>
<dbReference type="AlphaFoldDB" id="A0A9D7QIP3"/>
<dbReference type="EMBL" id="JADKBR010000017">
    <property type="protein sequence ID" value="MBK8891606.1"/>
    <property type="molecule type" value="Genomic_DNA"/>
</dbReference>